<dbReference type="GO" id="GO:0016052">
    <property type="term" value="P:carbohydrate catabolic process"/>
    <property type="evidence" value="ECO:0007669"/>
    <property type="project" value="TreeGrafter"/>
</dbReference>
<dbReference type="SMART" id="SM00641">
    <property type="entry name" value="Glyco_25"/>
    <property type="match status" value="1"/>
</dbReference>
<sequence length="279" mass="29824">MSAEGSARRGVNTGQHSRAVLVTRASPWLSSSGMDRSSRRSTRALALSALTLGGLLAATAPAAAAPTGPDVSSWQHIDGRLIDWFAVKRAGHDFAMVKATEGLGYVNPYFVPDSLLMRAAGVARGTYHYARPELPPEPQAALYAATVLGQNGPLDLPPVLDLEHSGGLAPAALIDWTHRYLNTVRALTGRVPIIYTYPTFWRTAMADTDQFTGYPLWIADYRGNAQPEVPGGWPTWTFWQTTDSGSVPGIAGPTDLNVYSGAQGDFARYANMGGLFGSS</sequence>
<comment type="similarity">
    <text evidence="1">Belongs to the glycosyl hydrolase 25 family.</text>
</comment>
<evidence type="ECO:0000313" key="4">
    <source>
        <dbReference type="EMBL" id="BAD60381.1"/>
    </source>
</evidence>
<dbReference type="SUPFAM" id="SSF51445">
    <property type="entry name" value="(Trans)glycosidases"/>
    <property type="match status" value="1"/>
</dbReference>
<dbReference type="EMBL" id="AP006618">
    <property type="protein sequence ID" value="BAD60381.1"/>
    <property type="molecule type" value="Genomic_DNA"/>
</dbReference>
<dbReference type="GO" id="GO:0016998">
    <property type="term" value="P:cell wall macromolecule catabolic process"/>
    <property type="evidence" value="ECO:0007669"/>
    <property type="project" value="InterPro"/>
</dbReference>
<dbReference type="CAZy" id="GH25">
    <property type="family name" value="Glycoside Hydrolase Family 25"/>
</dbReference>
<dbReference type="eggNOG" id="COG3757">
    <property type="taxonomic scope" value="Bacteria"/>
</dbReference>
<proteinExistence type="inferred from homology"/>
<protein>
    <submittedName>
        <fullName evidence="4">Putative glycosyl hydrolase</fullName>
    </submittedName>
</protein>
<evidence type="ECO:0000313" key="5">
    <source>
        <dbReference type="Proteomes" id="UP000006820"/>
    </source>
</evidence>
<evidence type="ECO:0000256" key="3">
    <source>
        <dbReference type="ARBA" id="ARBA00023295"/>
    </source>
</evidence>
<keyword evidence="2 4" id="KW-0378">Hydrolase</keyword>
<dbReference type="GO" id="GO:0003796">
    <property type="term" value="F:lysozyme activity"/>
    <property type="evidence" value="ECO:0007669"/>
    <property type="project" value="InterPro"/>
</dbReference>
<dbReference type="InterPro" id="IPR002053">
    <property type="entry name" value="Glyco_hydro_25"/>
</dbReference>
<evidence type="ECO:0000256" key="1">
    <source>
        <dbReference type="ARBA" id="ARBA00010646"/>
    </source>
</evidence>
<dbReference type="PANTHER" id="PTHR34135">
    <property type="entry name" value="LYSOZYME"/>
    <property type="match status" value="1"/>
</dbReference>
<dbReference type="AlphaFoldDB" id="Q5YN60"/>
<evidence type="ECO:0000256" key="2">
    <source>
        <dbReference type="ARBA" id="ARBA00022801"/>
    </source>
</evidence>
<gene>
    <name evidence="4" type="ordered locus">NFA_55290</name>
</gene>
<organism evidence="4 5">
    <name type="scientific">Nocardia farcinica (strain IFM 10152)</name>
    <dbReference type="NCBI Taxonomy" id="247156"/>
    <lineage>
        <taxon>Bacteria</taxon>
        <taxon>Bacillati</taxon>
        <taxon>Actinomycetota</taxon>
        <taxon>Actinomycetes</taxon>
        <taxon>Mycobacteriales</taxon>
        <taxon>Nocardiaceae</taxon>
        <taxon>Nocardia</taxon>
    </lineage>
</organism>
<accession>Q5YN60</accession>
<name>Q5YN60_NOCFA</name>
<dbReference type="InterPro" id="IPR018077">
    <property type="entry name" value="Glyco_hydro_fam25_subgr"/>
</dbReference>
<dbReference type="PANTHER" id="PTHR34135:SF2">
    <property type="entry name" value="LYSOZYME"/>
    <property type="match status" value="1"/>
</dbReference>
<dbReference type="CDD" id="cd00599">
    <property type="entry name" value="GH25_muramidase"/>
    <property type="match status" value="1"/>
</dbReference>
<dbReference type="Gene3D" id="3.20.20.80">
    <property type="entry name" value="Glycosidases"/>
    <property type="match status" value="1"/>
</dbReference>
<keyword evidence="5" id="KW-1185">Reference proteome</keyword>
<keyword evidence="3" id="KW-0326">Glycosidase</keyword>
<dbReference type="InterPro" id="IPR017853">
    <property type="entry name" value="GH"/>
</dbReference>
<dbReference type="STRING" id="247156.NFA_55290"/>
<dbReference type="GO" id="GO:0009253">
    <property type="term" value="P:peptidoglycan catabolic process"/>
    <property type="evidence" value="ECO:0007669"/>
    <property type="project" value="InterPro"/>
</dbReference>
<dbReference type="KEGG" id="nfa:NFA_55290"/>
<reference evidence="4 5" key="1">
    <citation type="journal article" date="2004" name="Proc. Natl. Acad. Sci. U.S.A.">
        <title>The complete genomic sequence of Nocardia farcinica IFM 10152.</title>
        <authorList>
            <person name="Ishikawa J."/>
            <person name="Yamashita A."/>
            <person name="Mikami Y."/>
            <person name="Hoshino Y."/>
            <person name="Kurita H."/>
            <person name="Hotta K."/>
            <person name="Shiba T."/>
            <person name="Hattori M."/>
        </authorList>
    </citation>
    <scope>NUCLEOTIDE SEQUENCE [LARGE SCALE GENOMIC DNA]</scope>
    <source>
        <strain evidence="4 5">IFM 10152</strain>
    </source>
</reference>
<dbReference type="Proteomes" id="UP000006820">
    <property type="component" value="Chromosome"/>
</dbReference>
<dbReference type="HOGENOM" id="CLU_044973_3_1_11"/>
<dbReference type="Pfam" id="PF01183">
    <property type="entry name" value="Glyco_hydro_25"/>
    <property type="match status" value="1"/>
</dbReference>
<dbReference type="PROSITE" id="PS51904">
    <property type="entry name" value="GLYCOSYL_HYDROL_F25_2"/>
    <property type="match status" value="1"/>
</dbReference>